<evidence type="ECO:0008006" key="4">
    <source>
        <dbReference type="Google" id="ProtNLM"/>
    </source>
</evidence>
<dbReference type="Proteomes" id="UP000175829">
    <property type="component" value="Unassembled WGS sequence"/>
</dbReference>
<evidence type="ECO:0000256" key="1">
    <source>
        <dbReference type="SAM" id="MobiDB-lite"/>
    </source>
</evidence>
<accession>A0A1E7K6H6</accession>
<evidence type="ECO:0000313" key="3">
    <source>
        <dbReference type="Proteomes" id="UP000175829"/>
    </source>
</evidence>
<dbReference type="InterPro" id="IPR007995">
    <property type="entry name" value="DUF742"/>
</dbReference>
<dbReference type="PANTHER" id="PTHR36221:SF1">
    <property type="entry name" value="DUF742 DOMAIN-CONTAINING PROTEIN"/>
    <property type="match status" value="1"/>
</dbReference>
<feature type="region of interest" description="Disordered" evidence="1">
    <location>
        <begin position="1"/>
        <end position="23"/>
    </location>
</feature>
<name>A0A1E7K6H6_9ACTN</name>
<organism evidence="2 3">
    <name type="scientific">Streptomyces qinglanensis</name>
    <dbReference type="NCBI Taxonomy" id="943816"/>
    <lineage>
        <taxon>Bacteria</taxon>
        <taxon>Bacillati</taxon>
        <taxon>Actinomycetota</taxon>
        <taxon>Actinomycetes</taxon>
        <taxon>Kitasatosporales</taxon>
        <taxon>Streptomycetaceae</taxon>
        <taxon>Streptomyces</taxon>
    </lineage>
</organism>
<dbReference type="EMBL" id="LJGV01000022">
    <property type="protein sequence ID" value="OEU99519.1"/>
    <property type="molecule type" value="Genomic_DNA"/>
</dbReference>
<comment type="caution">
    <text evidence="2">The sequence shown here is derived from an EMBL/GenBank/DDBJ whole genome shotgun (WGS) entry which is preliminary data.</text>
</comment>
<dbReference type="PATRIC" id="fig|943816.4.peg.3250"/>
<feature type="compositionally biased region" description="Basic and acidic residues" evidence="1">
    <location>
        <begin position="1"/>
        <end position="12"/>
    </location>
</feature>
<gene>
    <name evidence="2" type="ORF">AN217_18750</name>
</gene>
<dbReference type="Pfam" id="PF05331">
    <property type="entry name" value="DUF742"/>
    <property type="match status" value="1"/>
</dbReference>
<reference evidence="2 3" key="1">
    <citation type="journal article" date="2016" name="Front. Microbiol.">
        <title>Comparative Genomics Analysis of Streptomyces Species Reveals Their Adaptation to the Marine Environment and Their Diversity at the Genomic Level.</title>
        <authorList>
            <person name="Tian X."/>
            <person name="Zhang Z."/>
            <person name="Yang T."/>
            <person name="Chen M."/>
            <person name="Li J."/>
            <person name="Chen F."/>
            <person name="Yang J."/>
            <person name="Li W."/>
            <person name="Zhang B."/>
            <person name="Zhang Z."/>
            <person name="Wu J."/>
            <person name="Zhang C."/>
            <person name="Long L."/>
            <person name="Xiao J."/>
        </authorList>
    </citation>
    <scope>NUCLEOTIDE SEQUENCE [LARGE SCALE GENOMIC DNA]</scope>
    <source>
        <strain evidence="2 3">SCSIO M10379</strain>
    </source>
</reference>
<dbReference type="PANTHER" id="PTHR36221">
    <property type="entry name" value="DUF742 DOMAIN-CONTAINING PROTEIN"/>
    <property type="match status" value="1"/>
</dbReference>
<proteinExistence type="predicted"/>
<protein>
    <recommendedName>
        <fullName evidence="4">DUF742 domain-containing protein</fullName>
    </recommendedName>
</protein>
<dbReference type="RefSeq" id="WP_019357863.1">
    <property type="nucleotide sequence ID" value="NZ_LJGV01000022.1"/>
</dbReference>
<evidence type="ECO:0000313" key="2">
    <source>
        <dbReference type="EMBL" id="OEU99519.1"/>
    </source>
</evidence>
<dbReference type="AlphaFoldDB" id="A0A1E7K6H6"/>
<sequence length="120" mass="12935">MTRPGRDEDPDRLYTVTGGRSRSAAGAETFDLVTLVVSESAPVRGMQSEHAAILRICRFPTAVVELAADLGLPVSVVRILLGDLLGQGRITARHPRRARTADALPDPDILKQVLVGLRNI</sequence>